<organism evidence="4 5">
    <name type="scientific">Acidipropionibacterium jensenii</name>
    <dbReference type="NCBI Taxonomy" id="1749"/>
    <lineage>
        <taxon>Bacteria</taxon>
        <taxon>Bacillati</taxon>
        <taxon>Actinomycetota</taxon>
        <taxon>Actinomycetes</taxon>
        <taxon>Propionibacteriales</taxon>
        <taxon>Propionibacteriaceae</taxon>
        <taxon>Acidipropionibacterium</taxon>
    </lineage>
</organism>
<dbReference type="PANTHER" id="PTHR41287:SF1">
    <property type="entry name" value="PROTEIN YMFN"/>
    <property type="match status" value="1"/>
</dbReference>
<gene>
    <name evidence="4" type="ORF">NCTC13652_01697</name>
</gene>
<evidence type="ECO:0000259" key="2">
    <source>
        <dbReference type="Pfam" id="PF03354"/>
    </source>
</evidence>
<accession>A0A448NZV5</accession>
<dbReference type="InterPro" id="IPR027417">
    <property type="entry name" value="P-loop_NTPase"/>
</dbReference>
<dbReference type="RefSeq" id="WP_028701978.1">
    <property type="nucleotide sequence ID" value="NZ_LR134473.1"/>
</dbReference>
<feature type="domain" description="Terminase large subunit-like endonuclease" evidence="3">
    <location>
        <begin position="362"/>
        <end position="471"/>
    </location>
</feature>
<protein>
    <submittedName>
        <fullName evidence="4">Phage terminase-like protein, large subunit</fullName>
    </submittedName>
</protein>
<evidence type="ECO:0000256" key="1">
    <source>
        <dbReference type="SAM" id="MobiDB-lite"/>
    </source>
</evidence>
<dbReference type="OrthoDB" id="3197057at2"/>
<dbReference type="InterPro" id="IPR046462">
    <property type="entry name" value="TerL_nuclease"/>
</dbReference>
<sequence>MLKPGAKSRIELPPLDTTGWPRGRAKRREKFIREFVLTPRGAGAHQRFRLRPWQREIVGGAFAPGVRTALWSLPRANGKTSLAAALAVAELFVGAASAEVLVVASDERQAGITVNLARRMIELNEELAGRVHIYKDRIEVPETDSVLRALPADPNALHGWDPSLLIVDELHTVTQEVWEAITSMSGKRPESLVLAISTPAASEDSIMWRLVKHGRDDDDPSFYLKEFAAPTGCDLWDRDAWAEANPALGDFLAADGMATAARTLREPAFRQLRLGQWVHSDVSWLPWGAWGKCVGGQRIVDGARVCLGFDGSSLSGKAAGDTTALVAATVEKVPHLEVLGCWDGSGPTPRAEVAEAVAGAFDRFDVVEMSADPWGWRSELEGWAGQYGDKKVVEFNTGYRKRMCPATDRFYQAVMNGGLTHDGDDRLAAHIDHATVIATPQGDMLTKPKKMSKLKIDLAIAAVIAFDRAQFHINHKARRGRVYSFKR</sequence>
<dbReference type="InterPro" id="IPR046461">
    <property type="entry name" value="TerL_ATPase"/>
</dbReference>
<dbReference type="Pfam" id="PF03354">
    <property type="entry name" value="TerL_ATPase"/>
    <property type="match status" value="1"/>
</dbReference>
<feature type="region of interest" description="Disordered" evidence="1">
    <location>
        <begin position="1"/>
        <end position="23"/>
    </location>
</feature>
<name>A0A448NZV5_9ACTN</name>
<dbReference type="PANTHER" id="PTHR41287">
    <property type="match status" value="1"/>
</dbReference>
<keyword evidence="5" id="KW-1185">Reference proteome</keyword>
<proteinExistence type="predicted"/>
<evidence type="ECO:0000313" key="5">
    <source>
        <dbReference type="Proteomes" id="UP000277858"/>
    </source>
</evidence>
<dbReference type="Pfam" id="PF20441">
    <property type="entry name" value="TerL_nuclease"/>
    <property type="match status" value="1"/>
</dbReference>
<reference evidence="4 5" key="1">
    <citation type="submission" date="2018-12" db="EMBL/GenBank/DDBJ databases">
        <authorList>
            <consortium name="Pathogen Informatics"/>
        </authorList>
    </citation>
    <scope>NUCLEOTIDE SEQUENCE [LARGE SCALE GENOMIC DNA]</scope>
    <source>
        <strain evidence="4 5">NCTC13652</strain>
    </source>
</reference>
<dbReference type="Proteomes" id="UP000277858">
    <property type="component" value="Chromosome"/>
</dbReference>
<dbReference type="STRING" id="1122997.GCA_000425285_00065"/>
<evidence type="ECO:0000259" key="3">
    <source>
        <dbReference type="Pfam" id="PF20441"/>
    </source>
</evidence>
<dbReference type="AlphaFoldDB" id="A0A448NZV5"/>
<dbReference type="EMBL" id="LR134473">
    <property type="protein sequence ID" value="VEI03491.1"/>
    <property type="molecule type" value="Genomic_DNA"/>
</dbReference>
<feature type="domain" description="Terminase large subunit-like ATPase" evidence="2">
    <location>
        <begin position="66"/>
        <end position="209"/>
    </location>
</feature>
<dbReference type="InterPro" id="IPR005021">
    <property type="entry name" value="Terminase_largesu-like"/>
</dbReference>
<dbReference type="GO" id="GO:0004519">
    <property type="term" value="F:endonuclease activity"/>
    <property type="evidence" value="ECO:0007669"/>
    <property type="project" value="InterPro"/>
</dbReference>
<evidence type="ECO:0000313" key="4">
    <source>
        <dbReference type="EMBL" id="VEI03491.1"/>
    </source>
</evidence>
<dbReference type="Gene3D" id="3.40.50.300">
    <property type="entry name" value="P-loop containing nucleotide triphosphate hydrolases"/>
    <property type="match status" value="1"/>
</dbReference>